<dbReference type="Proteomes" id="UP000585474">
    <property type="component" value="Unassembled WGS sequence"/>
</dbReference>
<accession>A0A7J0G9H1</accession>
<name>A0A7J0G9H1_9ERIC</name>
<gene>
    <name evidence="2" type="ORF">Acr_19g0003920</name>
</gene>
<evidence type="ECO:0000313" key="2">
    <source>
        <dbReference type="EMBL" id="GFZ07455.1"/>
    </source>
</evidence>
<comment type="caution">
    <text evidence="2">The sequence shown here is derived from an EMBL/GenBank/DDBJ whole genome shotgun (WGS) entry which is preliminary data.</text>
</comment>
<evidence type="ECO:0000313" key="3">
    <source>
        <dbReference type="Proteomes" id="UP000585474"/>
    </source>
</evidence>
<feature type="compositionally biased region" description="Basic residues" evidence="1">
    <location>
        <begin position="51"/>
        <end position="67"/>
    </location>
</feature>
<dbReference type="EMBL" id="BJWL01000019">
    <property type="protein sequence ID" value="GFZ07455.1"/>
    <property type="molecule type" value="Genomic_DNA"/>
</dbReference>
<dbReference type="AlphaFoldDB" id="A0A7J0G9H1"/>
<protein>
    <submittedName>
        <fullName evidence="2">Uncharacterized protein</fullName>
    </submittedName>
</protein>
<feature type="region of interest" description="Disordered" evidence="1">
    <location>
        <begin position="31"/>
        <end position="80"/>
    </location>
</feature>
<evidence type="ECO:0000256" key="1">
    <source>
        <dbReference type="SAM" id="MobiDB-lite"/>
    </source>
</evidence>
<organism evidence="2 3">
    <name type="scientific">Actinidia rufa</name>
    <dbReference type="NCBI Taxonomy" id="165716"/>
    <lineage>
        <taxon>Eukaryota</taxon>
        <taxon>Viridiplantae</taxon>
        <taxon>Streptophyta</taxon>
        <taxon>Embryophyta</taxon>
        <taxon>Tracheophyta</taxon>
        <taxon>Spermatophyta</taxon>
        <taxon>Magnoliopsida</taxon>
        <taxon>eudicotyledons</taxon>
        <taxon>Gunneridae</taxon>
        <taxon>Pentapetalae</taxon>
        <taxon>asterids</taxon>
        <taxon>Ericales</taxon>
        <taxon>Actinidiaceae</taxon>
        <taxon>Actinidia</taxon>
    </lineage>
</organism>
<reference evidence="2 3" key="1">
    <citation type="submission" date="2019-07" db="EMBL/GenBank/DDBJ databases">
        <title>De Novo Assembly of kiwifruit Actinidia rufa.</title>
        <authorList>
            <person name="Sugita-Konishi S."/>
            <person name="Sato K."/>
            <person name="Mori E."/>
            <person name="Abe Y."/>
            <person name="Kisaki G."/>
            <person name="Hamano K."/>
            <person name="Suezawa K."/>
            <person name="Otani M."/>
            <person name="Fukuda T."/>
            <person name="Manabe T."/>
            <person name="Gomi K."/>
            <person name="Tabuchi M."/>
            <person name="Akimitsu K."/>
            <person name="Kataoka I."/>
        </authorList>
    </citation>
    <scope>NUCLEOTIDE SEQUENCE [LARGE SCALE GENOMIC DNA]</scope>
    <source>
        <strain evidence="3">cv. Fuchu</strain>
    </source>
</reference>
<proteinExistence type="predicted"/>
<sequence length="80" mass="8706">MPVKSLNSLFRSAIRTTTKTVPEDDATLKQFVSSPDALSPSTSTASETTRKRSVKLPKSSSRSKKSSSKSLSDLAFDRLK</sequence>
<keyword evidence="3" id="KW-1185">Reference proteome</keyword>